<name>G4ZWC7_PHYSP</name>
<proteinExistence type="predicted"/>
<dbReference type="InParanoid" id="G4ZWC7"/>
<feature type="transmembrane region" description="Helical" evidence="1">
    <location>
        <begin position="84"/>
        <end position="101"/>
    </location>
</feature>
<evidence type="ECO:0000256" key="1">
    <source>
        <dbReference type="SAM" id="Phobius"/>
    </source>
</evidence>
<dbReference type="RefSeq" id="XP_009531987.1">
    <property type="nucleotide sequence ID" value="XM_009533692.1"/>
</dbReference>
<evidence type="ECO:0000313" key="3">
    <source>
        <dbReference type="Proteomes" id="UP000002640"/>
    </source>
</evidence>
<reference evidence="2 3" key="1">
    <citation type="journal article" date="2006" name="Science">
        <title>Phytophthora genome sequences uncover evolutionary origins and mechanisms of pathogenesis.</title>
        <authorList>
            <person name="Tyler B.M."/>
            <person name="Tripathy S."/>
            <person name="Zhang X."/>
            <person name="Dehal P."/>
            <person name="Jiang R.H."/>
            <person name="Aerts A."/>
            <person name="Arredondo F.D."/>
            <person name="Baxter L."/>
            <person name="Bensasson D."/>
            <person name="Beynon J.L."/>
            <person name="Chapman J."/>
            <person name="Damasceno C.M."/>
            <person name="Dorrance A.E."/>
            <person name="Dou D."/>
            <person name="Dickerman A.W."/>
            <person name="Dubchak I.L."/>
            <person name="Garbelotto M."/>
            <person name="Gijzen M."/>
            <person name="Gordon S.G."/>
            <person name="Govers F."/>
            <person name="Grunwald N.J."/>
            <person name="Huang W."/>
            <person name="Ivors K.L."/>
            <person name="Jones R.W."/>
            <person name="Kamoun S."/>
            <person name="Krampis K."/>
            <person name="Lamour K.H."/>
            <person name="Lee M.K."/>
            <person name="McDonald W.H."/>
            <person name="Medina M."/>
            <person name="Meijer H.J."/>
            <person name="Nordberg E.K."/>
            <person name="Maclean D.J."/>
            <person name="Ospina-Giraldo M.D."/>
            <person name="Morris P.F."/>
            <person name="Phuntumart V."/>
            <person name="Putnam N.H."/>
            <person name="Rash S."/>
            <person name="Rose J.K."/>
            <person name="Sakihama Y."/>
            <person name="Salamov A.A."/>
            <person name="Savidor A."/>
            <person name="Scheuring C.F."/>
            <person name="Smith B.M."/>
            <person name="Sobral B.W."/>
            <person name="Terry A."/>
            <person name="Torto-Alalibo T.A."/>
            <person name="Win J."/>
            <person name="Xu Z."/>
            <person name="Zhang H."/>
            <person name="Grigoriev I.V."/>
            <person name="Rokhsar D.S."/>
            <person name="Boore J.L."/>
        </authorList>
    </citation>
    <scope>NUCLEOTIDE SEQUENCE [LARGE SCALE GENOMIC DNA]</scope>
    <source>
        <strain evidence="2 3">P6497</strain>
    </source>
</reference>
<dbReference type="KEGG" id="psoj:PHYSODRAFT_515946"/>
<gene>
    <name evidence="2" type="ORF">PHYSODRAFT_515946</name>
</gene>
<sequence>MAGPAPTDQQVADFVKTYRRDRPKYSMKPMIELCDAHLYDDKVILCDSEGDARPGAARSNGSKVYRLRVGMTCVRLVRDYASVLYLYLYIIFVEYMLILIIK</sequence>
<keyword evidence="1" id="KW-0812">Transmembrane</keyword>
<evidence type="ECO:0000313" key="2">
    <source>
        <dbReference type="EMBL" id="EGZ11654.1"/>
    </source>
</evidence>
<keyword evidence="1" id="KW-0472">Membrane</keyword>
<organism evidence="2 3">
    <name type="scientific">Phytophthora sojae (strain P6497)</name>
    <name type="common">Soybean stem and root rot agent</name>
    <name type="synonym">Phytophthora megasperma f. sp. glycines</name>
    <dbReference type="NCBI Taxonomy" id="1094619"/>
    <lineage>
        <taxon>Eukaryota</taxon>
        <taxon>Sar</taxon>
        <taxon>Stramenopiles</taxon>
        <taxon>Oomycota</taxon>
        <taxon>Peronosporomycetes</taxon>
        <taxon>Peronosporales</taxon>
        <taxon>Peronosporaceae</taxon>
        <taxon>Phytophthora</taxon>
    </lineage>
</organism>
<keyword evidence="3" id="KW-1185">Reference proteome</keyword>
<dbReference type="AlphaFoldDB" id="G4ZWC7"/>
<protein>
    <submittedName>
        <fullName evidence="2">Uncharacterized protein</fullName>
    </submittedName>
</protein>
<keyword evidence="1" id="KW-1133">Transmembrane helix</keyword>
<dbReference type="EMBL" id="JH159157">
    <property type="protein sequence ID" value="EGZ11654.1"/>
    <property type="molecule type" value="Genomic_DNA"/>
</dbReference>
<dbReference type="Proteomes" id="UP000002640">
    <property type="component" value="Unassembled WGS sequence"/>
</dbReference>
<accession>G4ZWC7</accession>
<dbReference type="GeneID" id="20659740"/>